<keyword evidence="2" id="KW-0175">Coiled coil</keyword>
<reference evidence="5 6" key="1">
    <citation type="journal article" date="2024" name="IMA Fungus">
        <title>IMA Genome - F19 : A genome assembly and annotation guide to empower mycologists, including annotated draft genome sequences of Ceratocystis pirilliformis, Diaporthe australafricana, Fusarium ophioides, Paecilomyces lecythidis, and Sporothrix stenoceras.</title>
        <authorList>
            <person name="Aylward J."/>
            <person name="Wilson A.M."/>
            <person name="Visagie C.M."/>
            <person name="Spraker J."/>
            <person name="Barnes I."/>
            <person name="Buitendag C."/>
            <person name="Ceriani C."/>
            <person name="Del Mar Angel L."/>
            <person name="du Plessis D."/>
            <person name="Fuchs T."/>
            <person name="Gasser K."/>
            <person name="Kramer D."/>
            <person name="Li W."/>
            <person name="Munsamy K."/>
            <person name="Piso A."/>
            <person name="Price J.L."/>
            <person name="Sonnekus B."/>
            <person name="Thomas C."/>
            <person name="van der Nest A."/>
            <person name="van Dijk A."/>
            <person name="van Heerden A."/>
            <person name="van Vuuren N."/>
            <person name="Yilmaz N."/>
            <person name="Duong T.A."/>
            <person name="van der Merwe N.A."/>
            <person name="Wingfield M.J."/>
            <person name="Wingfield B.D."/>
        </authorList>
    </citation>
    <scope>NUCLEOTIDE SEQUENCE [LARGE SCALE GENOMIC DNA]</scope>
    <source>
        <strain evidence="5 6">CMW 18300</strain>
    </source>
</reference>
<name>A0ABR3XQZ7_9PEZI</name>
<organism evidence="5 6">
    <name type="scientific">Diaporthe australafricana</name>
    <dbReference type="NCBI Taxonomy" id="127596"/>
    <lineage>
        <taxon>Eukaryota</taxon>
        <taxon>Fungi</taxon>
        <taxon>Dikarya</taxon>
        <taxon>Ascomycota</taxon>
        <taxon>Pezizomycotina</taxon>
        <taxon>Sordariomycetes</taxon>
        <taxon>Sordariomycetidae</taxon>
        <taxon>Diaporthales</taxon>
        <taxon>Diaporthaceae</taxon>
        <taxon>Diaporthe</taxon>
    </lineage>
</organism>
<feature type="compositionally biased region" description="Polar residues" evidence="3">
    <location>
        <begin position="335"/>
        <end position="344"/>
    </location>
</feature>
<feature type="coiled-coil region" evidence="2">
    <location>
        <begin position="40"/>
        <end position="130"/>
    </location>
</feature>
<dbReference type="EMBL" id="JAWRVE010000012">
    <property type="protein sequence ID" value="KAL1878159.1"/>
    <property type="molecule type" value="Genomic_DNA"/>
</dbReference>
<keyword evidence="6" id="KW-1185">Reference proteome</keyword>
<feature type="region of interest" description="Disordered" evidence="3">
    <location>
        <begin position="1"/>
        <end position="23"/>
    </location>
</feature>
<gene>
    <name evidence="5" type="primary">BYE1_1</name>
    <name evidence="5" type="ORF">Daus18300_002075</name>
</gene>
<evidence type="ECO:0000313" key="5">
    <source>
        <dbReference type="EMBL" id="KAL1878159.1"/>
    </source>
</evidence>
<evidence type="ECO:0000256" key="1">
    <source>
        <dbReference type="ARBA" id="ARBA00023117"/>
    </source>
</evidence>
<dbReference type="InterPro" id="IPR012921">
    <property type="entry name" value="SPOC_C"/>
</dbReference>
<proteinExistence type="predicted"/>
<feature type="compositionally biased region" description="Polar residues" evidence="3">
    <location>
        <begin position="159"/>
        <end position="178"/>
    </location>
</feature>
<evidence type="ECO:0000313" key="6">
    <source>
        <dbReference type="Proteomes" id="UP001583177"/>
    </source>
</evidence>
<accession>A0ABR3XQZ7</accession>
<comment type="caution">
    <text evidence="5">The sequence shown here is derived from an EMBL/GenBank/DDBJ whole genome shotgun (WGS) entry which is preliminary data.</text>
</comment>
<dbReference type="Pfam" id="PF07744">
    <property type="entry name" value="SPOC"/>
    <property type="match status" value="1"/>
</dbReference>
<dbReference type="Gene3D" id="1.10.287.1490">
    <property type="match status" value="1"/>
</dbReference>
<protein>
    <submittedName>
        <fullName evidence="5">Transcription factor bye1</fullName>
    </submittedName>
</protein>
<dbReference type="InterPro" id="IPR036427">
    <property type="entry name" value="Bromodomain-like_sf"/>
</dbReference>
<feature type="domain" description="Spen paralogue and orthologue SPOC C-terminal" evidence="4">
    <location>
        <begin position="435"/>
        <end position="553"/>
    </location>
</feature>
<sequence length="763" mass="85925">MNSTNASTLSKVPSSFARGPPSSRWRMRFRLTTKIPRPRYNTAMEALDLARRERERIESELERAKSQPADLQKELKEIKEHKGRLQKEFEAAQKRIKDLSAESVVLKQHRMHLEAELESAKQRASAMESVFDACRSGFNRFDEHMTALVSSSKVSSSKDQSNPTRPSSAPAQPNNQQRSAKEGDDGLRISSDQINSQALVSPPNNGNNEAESTKSFCEKIPQVISDQKHWKYNNFFFGFRFFKSMNLTIMGRKLQNGAFLSADPFQTDFDLMINECKSNKRLGSIIGAAGEKLKDMFDEAWSAVRASDPAYQQIASQVRTAGGQNNRGHKRKASTELSVTSENNVAPRRPPGPPLLGGSNAQPASLANGEDTNSASPQPEQQTHPASDWLPETGLDAWRGTITTGFCVDIIRRTAKFDVAAKAASFIKSPNTFQAPWTELLPTQLHVQLRRAPREVEDQLWDLECDPSNDMFILRLVPSSEAERVDFDHLHSDLISKARCGKIRFVDDGHGRIFHLIAASTRASYPKFLSRLDPKLFPPFASQSALFLVVVFRVGLPEQRLVRKAWDHLINAVHTAETVEAVVRARDRILNHSLPLHRESWRRISLAKDYMHLVYGLPFAQPDSMLASGSEHMLNLSYSNYDPNLPARIGDIELPSRVLILGGVVHRVKCGKIVRSDGLIYYKGMVSLAVVDLQHKDRPVWEICKKPGRYHIIGDDMRLLRRKFPHSWDEWERTAAEEYDYGANSPMHLGDLGLKVERCGISN</sequence>
<evidence type="ECO:0000256" key="3">
    <source>
        <dbReference type="SAM" id="MobiDB-lite"/>
    </source>
</evidence>
<dbReference type="Gene3D" id="1.20.920.10">
    <property type="entry name" value="Bromodomain-like"/>
    <property type="match status" value="1"/>
</dbReference>
<evidence type="ECO:0000259" key="4">
    <source>
        <dbReference type="Pfam" id="PF07744"/>
    </source>
</evidence>
<feature type="region of interest" description="Disordered" evidence="3">
    <location>
        <begin position="319"/>
        <end position="392"/>
    </location>
</feature>
<feature type="region of interest" description="Disordered" evidence="3">
    <location>
        <begin position="151"/>
        <end position="188"/>
    </location>
</feature>
<evidence type="ECO:0000256" key="2">
    <source>
        <dbReference type="SAM" id="Coils"/>
    </source>
</evidence>
<keyword evidence="1" id="KW-0103">Bromodomain</keyword>
<dbReference type="SUPFAM" id="SSF47370">
    <property type="entry name" value="Bromodomain"/>
    <property type="match status" value="1"/>
</dbReference>
<feature type="compositionally biased region" description="Polar residues" evidence="3">
    <location>
        <begin position="359"/>
        <end position="385"/>
    </location>
</feature>
<dbReference type="Proteomes" id="UP001583177">
    <property type="component" value="Unassembled WGS sequence"/>
</dbReference>
<feature type="compositionally biased region" description="Polar residues" evidence="3">
    <location>
        <begin position="1"/>
        <end position="13"/>
    </location>
</feature>